<dbReference type="InterPro" id="IPR011050">
    <property type="entry name" value="Pectin_lyase_fold/virulence"/>
</dbReference>
<dbReference type="Pfam" id="PF21258">
    <property type="entry name" value="Glyco_hydro_120_ins"/>
    <property type="match status" value="1"/>
</dbReference>
<keyword evidence="3 4" id="KW-0732">Signal</keyword>
<dbReference type="InterPro" id="IPR012334">
    <property type="entry name" value="Pectin_lyas_fold"/>
</dbReference>
<dbReference type="Proteomes" id="UP000829517">
    <property type="component" value="Unassembled WGS sequence"/>
</dbReference>
<proteinExistence type="predicted"/>
<dbReference type="Gene3D" id="2.160.20.10">
    <property type="entry name" value="Single-stranded right-handed beta-helix, Pectin lyase-like"/>
    <property type="match status" value="2"/>
</dbReference>
<evidence type="ECO:0000313" key="8">
    <source>
        <dbReference type="Proteomes" id="UP000829517"/>
    </source>
</evidence>
<organism evidence="7 8">
    <name type="scientific">Joostella atrarenae</name>
    <dbReference type="NCBI Taxonomy" id="679257"/>
    <lineage>
        <taxon>Bacteria</taxon>
        <taxon>Pseudomonadati</taxon>
        <taxon>Bacteroidota</taxon>
        <taxon>Flavobacteriia</taxon>
        <taxon>Flavobacteriales</taxon>
        <taxon>Flavobacteriaceae</taxon>
        <taxon>Joostella</taxon>
    </lineage>
</organism>
<dbReference type="InterPro" id="IPR039448">
    <property type="entry name" value="Beta_helix"/>
</dbReference>
<comment type="caution">
    <text evidence="7">The sequence shown here is derived from an EMBL/GenBank/DDBJ whole genome shotgun (WGS) entry which is preliminary data.</text>
</comment>
<dbReference type="RefSeq" id="WP_236958662.1">
    <property type="nucleotide sequence ID" value="NZ_JAETXX010000003.1"/>
</dbReference>
<feature type="domain" description="Glycoside hydrolase 120 insertion" evidence="6">
    <location>
        <begin position="98"/>
        <end position="207"/>
    </location>
</feature>
<accession>A0ABS9J2P9</accession>
<dbReference type="PANTHER" id="PTHR40088">
    <property type="entry name" value="PECTATE LYASE (EUROFUNG)"/>
    <property type="match status" value="1"/>
</dbReference>
<dbReference type="PANTHER" id="PTHR40088:SF2">
    <property type="entry name" value="SECRETED SUGAR HYDROLASE"/>
    <property type="match status" value="1"/>
</dbReference>
<dbReference type="EMBL" id="JAETXX010000003">
    <property type="protein sequence ID" value="MCF8714696.1"/>
    <property type="molecule type" value="Genomic_DNA"/>
</dbReference>
<feature type="signal peptide" evidence="4">
    <location>
        <begin position="1"/>
        <end position="19"/>
    </location>
</feature>
<evidence type="ECO:0000256" key="1">
    <source>
        <dbReference type="ARBA" id="ARBA00004613"/>
    </source>
</evidence>
<evidence type="ECO:0000259" key="5">
    <source>
        <dbReference type="Pfam" id="PF13229"/>
    </source>
</evidence>
<evidence type="ECO:0000256" key="2">
    <source>
        <dbReference type="ARBA" id="ARBA00022525"/>
    </source>
</evidence>
<keyword evidence="2" id="KW-0964">Secreted</keyword>
<keyword evidence="8" id="KW-1185">Reference proteome</keyword>
<feature type="domain" description="Right handed beta helix" evidence="5">
    <location>
        <begin position="319"/>
        <end position="430"/>
    </location>
</feature>
<evidence type="ECO:0000256" key="3">
    <source>
        <dbReference type="ARBA" id="ARBA00022729"/>
    </source>
</evidence>
<gene>
    <name evidence="7" type="ORF">JM658_07630</name>
</gene>
<dbReference type="Pfam" id="PF13229">
    <property type="entry name" value="Beta_helix"/>
    <property type="match status" value="1"/>
</dbReference>
<feature type="chain" id="PRO_5045483560" evidence="4">
    <location>
        <begin position="20"/>
        <end position="630"/>
    </location>
</feature>
<evidence type="ECO:0000259" key="6">
    <source>
        <dbReference type="Pfam" id="PF21258"/>
    </source>
</evidence>
<dbReference type="SUPFAM" id="SSF51126">
    <property type="entry name" value="Pectin lyase-like"/>
    <property type="match status" value="1"/>
</dbReference>
<evidence type="ECO:0000256" key="4">
    <source>
        <dbReference type="SAM" id="SignalP"/>
    </source>
</evidence>
<protein>
    <submittedName>
        <fullName evidence="7">Right-handed parallel beta-helix repeat-containing protein</fullName>
    </submittedName>
</protein>
<dbReference type="InterPro" id="IPR006626">
    <property type="entry name" value="PbH1"/>
</dbReference>
<dbReference type="InterPro" id="IPR049169">
    <property type="entry name" value="Glyco_hydro_120_ins"/>
</dbReference>
<name>A0ABS9J2P9_9FLAO</name>
<comment type="subcellular location">
    <subcellularLocation>
        <location evidence="1">Secreted</location>
    </subcellularLocation>
</comment>
<dbReference type="InterPro" id="IPR052052">
    <property type="entry name" value="Polysaccharide_Lyase_9"/>
</dbReference>
<reference evidence="7 8" key="1">
    <citation type="submission" date="2021-01" db="EMBL/GenBank/DDBJ databases">
        <title>Genome sequencing of Joostella atrarenae M1-2 (= KCTC 23194).</title>
        <authorList>
            <person name="Zakaria M.R."/>
            <person name="Lam M.Q."/>
            <person name="Chong C.S."/>
        </authorList>
    </citation>
    <scope>NUCLEOTIDE SEQUENCE [LARGE SCALE GENOMIC DNA]</scope>
    <source>
        <strain evidence="7 8">M1-2</strain>
    </source>
</reference>
<evidence type="ECO:0000313" key="7">
    <source>
        <dbReference type="EMBL" id="MCF8714696.1"/>
    </source>
</evidence>
<sequence>MKKTFIYLLFFISFLHVSASEYHVSKTGSDLNDGTANTPFLTIQHAVGFAQAGDTITVHAGVYRERINPLKGGTSNSNRILYRAAPNEKVEIKGSEIITGWEKVKGSVWKKTLANSFFGDYNPFKDIIHGDWFFDEGRVHHTADVFLNGKSLYEMETLDKVYQSKIIKGSYDEEGSTYTWYCESDKTNTTIWANFQKYNPNEALIEVSSRKTCIYPTQPGINYLTIRGFHISQAATQWAAPTAGQVGMVSTHWNKGWIIENNVISNSRCNGITLGKEFGTGHNVWTADEKNKNRDGSINYIEVIFNVLRNNWDKAHIGSHIVRNNTIFNCEQTAICGSMGAVYSTIENNHIYNIYTKRQFNGYEMAGIKLHAPVDVLIKANSINNCGHGIWLDWMTQGTRLTQNLLYKNSSDDLYIEVNHGPYIVDHNIMLSYASVRNLSQGGAYINNLIGGRVIVKAVTDRFTPYFLPHSLNIAGLSTIQGGDDRFYNNIFLEPDNKMETYLHAKQDSWIEANLFFEKQDSIHMAYKTNKFIDFEAKANVIEKNENVFVDINFIDYVQDFKGKIVTTSTLGITKLSKSRFDNPDGSDIMFNVDYFGEKISGEKRFFGPFHRFTENNNNGIKVWSILELL</sequence>
<dbReference type="SMART" id="SM00710">
    <property type="entry name" value="PbH1"/>
    <property type="match status" value="3"/>
</dbReference>